<dbReference type="InterPro" id="IPR004408">
    <property type="entry name" value="Biotin_CoA_COase_ligase"/>
</dbReference>
<dbReference type="PROSITE" id="PS51733">
    <property type="entry name" value="BPL_LPL_CATALYTIC"/>
    <property type="match status" value="1"/>
</dbReference>
<dbReference type="CDD" id="cd16442">
    <property type="entry name" value="BPL"/>
    <property type="match status" value="1"/>
</dbReference>
<dbReference type="Gene3D" id="3.30.930.10">
    <property type="entry name" value="Bira Bifunctional Protein, Domain 2"/>
    <property type="match status" value="1"/>
</dbReference>
<comment type="caution">
    <text evidence="3">The sequence shown here is derived from an EMBL/GenBank/DDBJ whole genome shotgun (WGS) entry which is preliminary data.</text>
</comment>
<accession>A0ABT8W6P0</accession>
<dbReference type="Proteomes" id="UP001176883">
    <property type="component" value="Unassembled WGS sequence"/>
</dbReference>
<organism evidence="3 4">
    <name type="scientific">Flavivirga aquimarina</name>
    <dbReference type="NCBI Taxonomy" id="2027862"/>
    <lineage>
        <taxon>Bacteria</taxon>
        <taxon>Pseudomonadati</taxon>
        <taxon>Bacteroidota</taxon>
        <taxon>Flavobacteriia</taxon>
        <taxon>Flavobacteriales</taxon>
        <taxon>Flavobacteriaceae</taxon>
        <taxon>Flavivirga</taxon>
    </lineage>
</organism>
<evidence type="ECO:0000313" key="4">
    <source>
        <dbReference type="Proteomes" id="UP001176883"/>
    </source>
</evidence>
<dbReference type="GO" id="GO:0004077">
    <property type="term" value="F:biotin--[biotin carboxyl-carrier protein] ligase activity"/>
    <property type="evidence" value="ECO:0007669"/>
    <property type="project" value="UniProtKB-EC"/>
</dbReference>
<dbReference type="PANTHER" id="PTHR12835">
    <property type="entry name" value="BIOTIN PROTEIN LIGASE"/>
    <property type="match status" value="1"/>
</dbReference>
<dbReference type="SUPFAM" id="SSF55681">
    <property type="entry name" value="Class II aaRS and biotin synthetases"/>
    <property type="match status" value="1"/>
</dbReference>
<sequence length="244" mass="27698">MLIIKLNAIDSTNSYLRKLSAVEIVEDYTTVIAKKQTQGRGQMGTKWSSQTSKNLTFSVFKDVSEFCLEHPFYISVVTSLALLKTLQFFSIPRLSVKWPNDILSEDKKICGILIENVIKQNNINASIIGIGLNVNQTEFKNLPKASSLKTMTGKVFDLDEIVNKILENLEHYFLLLKKGHHDVLKKDYETYLFRKNKPSTFKDEEGMVFSGFIKGVSGSSGNLQVLLEDDIIKEFDLKTITLLY</sequence>
<dbReference type="EC" id="6.3.4.15" evidence="3"/>
<name>A0ABT8W6P0_9FLAO</name>
<protein>
    <submittedName>
        <fullName evidence="3">Biotin--[acetyl-CoA-carboxylase] ligase</fullName>
        <ecNumber evidence="3">6.3.4.15</ecNumber>
    </submittedName>
</protein>
<keyword evidence="1 3" id="KW-0436">Ligase</keyword>
<evidence type="ECO:0000259" key="2">
    <source>
        <dbReference type="PROSITE" id="PS51733"/>
    </source>
</evidence>
<reference evidence="3" key="1">
    <citation type="submission" date="2023-07" db="EMBL/GenBank/DDBJ databases">
        <title>Two novel species in the genus Flavivirga.</title>
        <authorList>
            <person name="Kwon K."/>
        </authorList>
    </citation>
    <scope>NUCLEOTIDE SEQUENCE</scope>
    <source>
        <strain evidence="3">KCTC 52353</strain>
    </source>
</reference>
<keyword evidence="4" id="KW-1185">Reference proteome</keyword>
<evidence type="ECO:0000256" key="1">
    <source>
        <dbReference type="ARBA" id="ARBA00022598"/>
    </source>
</evidence>
<gene>
    <name evidence="3" type="ORF">Q4Q35_03130</name>
</gene>
<feature type="domain" description="BPL/LPL catalytic" evidence="2">
    <location>
        <begin position="1"/>
        <end position="177"/>
    </location>
</feature>
<dbReference type="InterPro" id="IPR045864">
    <property type="entry name" value="aa-tRNA-synth_II/BPL/LPL"/>
</dbReference>
<dbReference type="InterPro" id="IPR004143">
    <property type="entry name" value="BPL_LPL_catalytic"/>
</dbReference>
<proteinExistence type="predicted"/>
<dbReference type="RefSeq" id="WP_303276470.1">
    <property type="nucleotide sequence ID" value="NZ_JAUOEK010000053.1"/>
</dbReference>
<dbReference type="PANTHER" id="PTHR12835:SF5">
    <property type="entry name" value="BIOTIN--PROTEIN LIGASE"/>
    <property type="match status" value="1"/>
</dbReference>
<dbReference type="Pfam" id="PF03099">
    <property type="entry name" value="BPL_LplA_LipB"/>
    <property type="match status" value="1"/>
</dbReference>
<dbReference type="NCBIfam" id="TIGR00121">
    <property type="entry name" value="birA_ligase"/>
    <property type="match status" value="1"/>
</dbReference>
<evidence type="ECO:0000313" key="3">
    <source>
        <dbReference type="EMBL" id="MDO5968788.1"/>
    </source>
</evidence>
<dbReference type="EMBL" id="JAUOEK010000053">
    <property type="protein sequence ID" value="MDO5968788.1"/>
    <property type="molecule type" value="Genomic_DNA"/>
</dbReference>